<dbReference type="InterPro" id="IPR005359">
    <property type="entry name" value="UPF0154"/>
</dbReference>
<comment type="similarity">
    <text evidence="2 6">Belongs to the UPF0154 family.</text>
</comment>
<dbReference type="GO" id="GO:0005886">
    <property type="term" value="C:plasma membrane"/>
    <property type="evidence" value="ECO:0007669"/>
    <property type="project" value="UniProtKB-SubCell"/>
</dbReference>
<evidence type="ECO:0000256" key="5">
    <source>
        <dbReference type="ARBA" id="ARBA00023136"/>
    </source>
</evidence>
<proteinExistence type="inferred from homology"/>
<dbReference type="Pfam" id="PF03672">
    <property type="entry name" value="UPF0154"/>
    <property type="match status" value="1"/>
</dbReference>
<evidence type="ECO:0000256" key="6">
    <source>
        <dbReference type="HAMAP-Rule" id="MF_00363"/>
    </source>
</evidence>
<keyword evidence="4 6" id="KW-1133">Transmembrane helix</keyword>
<evidence type="ECO:0000313" key="8">
    <source>
        <dbReference type="Proteomes" id="UP000050909"/>
    </source>
</evidence>
<sequence>MNTGIWILIVVIGILGGATGGFFLARNYMKKYFEKNPPINEEMISAMMSQMGQKPSAKKLNQMMASMKAQSKSSKK</sequence>
<evidence type="ECO:0000256" key="4">
    <source>
        <dbReference type="ARBA" id="ARBA00022989"/>
    </source>
</evidence>
<dbReference type="AlphaFoldDB" id="A0A0R1H1T0"/>
<dbReference type="Proteomes" id="UP000050909">
    <property type="component" value="Unassembled WGS sequence"/>
</dbReference>
<comment type="caution">
    <text evidence="7">The sequence shown here is derived from an EMBL/GenBank/DDBJ whole genome shotgun (WGS) entry which is preliminary data.</text>
</comment>
<keyword evidence="5 6" id="KW-0472">Membrane</keyword>
<evidence type="ECO:0000256" key="3">
    <source>
        <dbReference type="ARBA" id="ARBA00022692"/>
    </source>
</evidence>
<evidence type="ECO:0000313" key="7">
    <source>
        <dbReference type="EMBL" id="KRK38403.1"/>
    </source>
</evidence>
<organism evidence="7 8">
    <name type="scientific">Amylolactobacillus amylotrophicus DSM 20534</name>
    <dbReference type="NCBI Taxonomy" id="1423722"/>
    <lineage>
        <taxon>Bacteria</taxon>
        <taxon>Bacillati</taxon>
        <taxon>Bacillota</taxon>
        <taxon>Bacilli</taxon>
        <taxon>Lactobacillales</taxon>
        <taxon>Lactobacillaceae</taxon>
        <taxon>Amylolactobacillus</taxon>
    </lineage>
</organism>
<dbReference type="RefSeq" id="WP_054744938.1">
    <property type="nucleotide sequence ID" value="NZ_AZCV01000001.1"/>
</dbReference>
<dbReference type="PATRIC" id="fig|1423722.3.peg.88"/>
<name>A0A0R1H1T0_9LACO</name>
<evidence type="ECO:0000256" key="1">
    <source>
        <dbReference type="ARBA" id="ARBA00004167"/>
    </source>
</evidence>
<protein>
    <recommendedName>
        <fullName evidence="6">UPF0154 protein FC62_GL000086</fullName>
    </recommendedName>
</protein>
<keyword evidence="8" id="KW-1185">Reference proteome</keyword>
<gene>
    <name evidence="7" type="ORF">FC62_GL000086</name>
</gene>
<comment type="subcellular location">
    <subcellularLocation>
        <location evidence="6">Cell membrane</location>
        <topology evidence="6">Single-pass membrane protein</topology>
    </subcellularLocation>
    <subcellularLocation>
        <location evidence="1">Membrane</location>
        <topology evidence="1">Single-pass membrane protein</topology>
    </subcellularLocation>
</comment>
<accession>A0A0R1H1T0</accession>
<reference evidence="7 8" key="1">
    <citation type="journal article" date="2015" name="Genome Announc.">
        <title>Expanding the biotechnology potential of lactobacilli through comparative genomics of 213 strains and associated genera.</title>
        <authorList>
            <person name="Sun Z."/>
            <person name="Harris H.M."/>
            <person name="McCann A."/>
            <person name="Guo C."/>
            <person name="Argimon S."/>
            <person name="Zhang W."/>
            <person name="Yang X."/>
            <person name="Jeffery I.B."/>
            <person name="Cooney J.C."/>
            <person name="Kagawa T.F."/>
            <person name="Liu W."/>
            <person name="Song Y."/>
            <person name="Salvetti E."/>
            <person name="Wrobel A."/>
            <person name="Rasinkangas P."/>
            <person name="Parkhill J."/>
            <person name="Rea M.C."/>
            <person name="O'Sullivan O."/>
            <person name="Ritari J."/>
            <person name="Douillard F.P."/>
            <person name="Paul Ross R."/>
            <person name="Yang R."/>
            <person name="Briner A.E."/>
            <person name="Felis G.E."/>
            <person name="de Vos W.M."/>
            <person name="Barrangou R."/>
            <person name="Klaenhammer T.R."/>
            <person name="Caufield P.W."/>
            <person name="Cui Y."/>
            <person name="Zhang H."/>
            <person name="O'Toole P.W."/>
        </authorList>
    </citation>
    <scope>NUCLEOTIDE SEQUENCE [LARGE SCALE GENOMIC DNA]</scope>
    <source>
        <strain evidence="7 8">DSM 20534</strain>
    </source>
</reference>
<keyword evidence="3 6" id="KW-0812">Transmembrane</keyword>
<dbReference type="HAMAP" id="MF_00363">
    <property type="entry name" value="UPF0154"/>
    <property type="match status" value="1"/>
</dbReference>
<evidence type="ECO:0000256" key="2">
    <source>
        <dbReference type="ARBA" id="ARBA00006694"/>
    </source>
</evidence>
<dbReference type="EMBL" id="AZCV01000001">
    <property type="protein sequence ID" value="KRK38403.1"/>
    <property type="molecule type" value="Genomic_DNA"/>
</dbReference>
<feature type="transmembrane region" description="Helical" evidence="6">
    <location>
        <begin position="6"/>
        <end position="25"/>
    </location>
</feature>
<keyword evidence="6" id="KW-1003">Cell membrane</keyword>